<dbReference type="Gene3D" id="1.10.1660.20">
    <property type="match status" value="1"/>
</dbReference>
<dbReference type="GO" id="GO:0006310">
    <property type="term" value="P:DNA recombination"/>
    <property type="evidence" value="ECO:0007669"/>
    <property type="project" value="UniProtKB-KW"/>
</dbReference>
<keyword evidence="1" id="KW-0238">DNA-binding</keyword>
<name>A0A848HKV3_9BURK</name>
<dbReference type="Proteomes" id="UP000583752">
    <property type="component" value="Unassembled WGS sequence"/>
</dbReference>
<evidence type="ECO:0000313" key="5">
    <source>
        <dbReference type="Proteomes" id="UP000583752"/>
    </source>
</evidence>
<dbReference type="SUPFAM" id="SSF46955">
    <property type="entry name" value="Putative DNA-binding domain"/>
    <property type="match status" value="1"/>
</dbReference>
<keyword evidence="2" id="KW-0233">DNA recombination</keyword>
<accession>A0A848HKV3</accession>
<dbReference type="InterPro" id="IPR038137">
    <property type="entry name" value="Excisionase-like_sf"/>
</dbReference>
<gene>
    <name evidence="4" type="ORF">HHL21_12015</name>
</gene>
<protein>
    <recommendedName>
        <fullName evidence="3">Excisionase-like domain-containing protein</fullName>
    </recommendedName>
</protein>
<keyword evidence="5" id="KW-1185">Reference proteome</keyword>
<feature type="domain" description="Excisionase-like" evidence="3">
    <location>
        <begin position="107"/>
        <end position="152"/>
    </location>
</feature>
<dbReference type="EMBL" id="JABBGG010000006">
    <property type="protein sequence ID" value="NML61792.1"/>
    <property type="molecule type" value="Genomic_DNA"/>
</dbReference>
<dbReference type="InterPro" id="IPR009061">
    <property type="entry name" value="DNA-bd_dom_put_sf"/>
</dbReference>
<dbReference type="InterPro" id="IPR012884">
    <property type="entry name" value="Excisionase-like"/>
</dbReference>
<organism evidence="4 5">
    <name type="scientific">Massilia polaris</name>
    <dbReference type="NCBI Taxonomy" id="2728846"/>
    <lineage>
        <taxon>Bacteria</taxon>
        <taxon>Pseudomonadati</taxon>
        <taxon>Pseudomonadota</taxon>
        <taxon>Betaproteobacteria</taxon>
        <taxon>Burkholderiales</taxon>
        <taxon>Oxalobacteraceae</taxon>
        <taxon>Telluria group</taxon>
        <taxon>Massilia</taxon>
    </lineage>
</organism>
<evidence type="ECO:0000256" key="1">
    <source>
        <dbReference type="ARBA" id="ARBA00023125"/>
    </source>
</evidence>
<evidence type="ECO:0000259" key="3">
    <source>
        <dbReference type="Pfam" id="PF07825"/>
    </source>
</evidence>
<evidence type="ECO:0000256" key="2">
    <source>
        <dbReference type="ARBA" id="ARBA00023172"/>
    </source>
</evidence>
<sequence length="153" mass="16958">MTIILARERLYTAVWITPIGQLARQLGITSARLRDACMTMAVPLPPLGYWNAHKAGNNPIATPLPPHNGLCEVRIGAEKRVSPPRTVAPATKPASVAQPRLVPIAVWAAMVFGEHAPHSNTLLRWIHDGRIQPQARKIGRKWWVAPTAEYRED</sequence>
<dbReference type="Pfam" id="PF07825">
    <property type="entry name" value="Exc"/>
    <property type="match status" value="1"/>
</dbReference>
<proteinExistence type="predicted"/>
<reference evidence="4 5" key="1">
    <citation type="submission" date="2020-04" db="EMBL/GenBank/DDBJ databases">
        <title>Massilia sp. RP-1-19 isolated from soil.</title>
        <authorList>
            <person name="Dahal R.H."/>
        </authorList>
    </citation>
    <scope>NUCLEOTIDE SEQUENCE [LARGE SCALE GENOMIC DNA]</scope>
    <source>
        <strain evidence="4 5">RP-1-19</strain>
    </source>
</reference>
<dbReference type="AlphaFoldDB" id="A0A848HKV3"/>
<dbReference type="RefSeq" id="WP_169466099.1">
    <property type="nucleotide sequence ID" value="NZ_JABBGG010000006.1"/>
</dbReference>
<comment type="caution">
    <text evidence="4">The sequence shown here is derived from an EMBL/GenBank/DDBJ whole genome shotgun (WGS) entry which is preliminary data.</text>
</comment>
<dbReference type="GO" id="GO:0003677">
    <property type="term" value="F:DNA binding"/>
    <property type="evidence" value="ECO:0007669"/>
    <property type="project" value="UniProtKB-KW"/>
</dbReference>
<evidence type="ECO:0000313" key="4">
    <source>
        <dbReference type="EMBL" id="NML61792.1"/>
    </source>
</evidence>